<keyword evidence="3" id="KW-1185">Reference proteome</keyword>
<gene>
    <name evidence="2" type="primary">Ammecr1l</name>
    <name evidence="2" type="ORF">SPIL2461_LOCUS10867</name>
</gene>
<reference evidence="2" key="1">
    <citation type="submission" date="2021-02" db="EMBL/GenBank/DDBJ databases">
        <authorList>
            <person name="Dougan E. K."/>
            <person name="Rhodes N."/>
            <person name="Thang M."/>
            <person name="Chan C."/>
        </authorList>
    </citation>
    <scope>NUCLEOTIDE SEQUENCE</scope>
</reference>
<dbReference type="AlphaFoldDB" id="A0A812RKC2"/>
<comment type="caution">
    <text evidence="2">The sequence shown here is derived from an EMBL/GenBank/DDBJ whole genome shotgun (WGS) entry which is preliminary data.</text>
</comment>
<evidence type="ECO:0000313" key="2">
    <source>
        <dbReference type="EMBL" id="CAE7445995.1"/>
    </source>
</evidence>
<evidence type="ECO:0000313" key="3">
    <source>
        <dbReference type="Proteomes" id="UP000649617"/>
    </source>
</evidence>
<proteinExistence type="predicted"/>
<protein>
    <submittedName>
        <fullName evidence="2">Ammecr1l protein</fullName>
    </submittedName>
</protein>
<feature type="transmembrane region" description="Helical" evidence="1">
    <location>
        <begin position="45"/>
        <end position="62"/>
    </location>
</feature>
<organism evidence="2 3">
    <name type="scientific">Symbiodinium pilosum</name>
    <name type="common">Dinoflagellate</name>
    <dbReference type="NCBI Taxonomy" id="2952"/>
    <lineage>
        <taxon>Eukaryota</taxon>
        <taxon>Sar</taxon>
        <taxon>Alveolata</taxon>
        <taxon>Dinophyceae</taxon>
        <taxon>Suessiales</taxon>
        <taxon>Symbiodiniaceae</taxon>
        <taxon>Symbiodinium</taxon>
    </lineage>
</organism>
<keyword evidence="1" id="KW-0472">Membrane</keyword>
<name>A0A812RKC2_SYMPI</name>
<accession>A0A812RKC2</accession>
<feature type="non-terminal residue" evidence="2">
    <location>
        <position position="134"/>
    </location>
</feature>
<dbReference type="EMBL" id="CAJNIZ010020849">
    <property type="protein sequence ID" value="CAE7445995.1"/>
    <property type="molecule type" value="Genomic_DNA"/>
</dbReference>
<dbReference type="Proteomes" id="UP000649617">
    <property type="component" value="Unassembled WGS sequence"/>
</dbReference>
<keyword evidence="1" id="KW-0812">Transmembrane</keyword>
<evidence type="ECO:0000256" key="1">
    <source>
        <dbReference type="SAM" id="Phobius"/>
    </source>
</evidence>
<keyword evidence="1" id="KW-1133">Transmembrane helix</keyword>
<sequence>MRPAKPFSKSLLGVQHSNAIYPRPPPATRFLNEEEYPDKKKARHLRASAALLLTPGLILSILEPCSAYYLVWSFLACHLALLKLLRDDAGERASLFVAAFLAFHGGHALAELRSWLLAADGADSLGPWSIVVIF</sequence>